<comment type="caution">
    <text evidence="2">The sequence shown here is derived from an EMBL/GenBank/DDBJ whole genome shotgun (WGS) entry which is preliminary data.</text>
</comment>
<dbReference type="EMBL" id="JAZBJZ010000010">
    <property type="protein sequence ID" value="MEE3715954.1"/>
    <property type="molecule type" value="Genomic_DNA"/>
</dbReference>
<feature type="chain" id="PRO_5044027096" evidence="1">
    <location>
        <begin position="28"/>
        <end position="148"/>
    </location>
</feature>
<keyword evidence="3" id="KW-1185">Reference proteome</keyword>
<dbReference type="Proteomes" id="UP001333818">
    <property type="component" value="Unassembled WGS sequence"/>
</dbReference>
<accession>A0AAW9PVW2</accession>
<protein>
    <submittedName>
        <fullName evidence="2">Uncharacterized protein</fullName>
    </submittedName>
</protein>
<evidence type="ECO:0000313" key="2">
    <source>
        <dbReference type="EMBL" id="MEE3715954.1"/>
    </source>
</evidence>
<organism evidence="2 3">
    <name type="scientific">Tumidithrix elongata BACA0141</name>
    <dbReference type="NCBI Taxonomy" id="2716417"/>
    <lineage>
        <taxon>Bacteria</taxon>
        <taxon>Bacillati</taxon>
        <taxon>Cyanobacteriota</taxon>
        <taxon>Cyanophyceae</taxon>
        <taxon>Pseudanabaenales</taxon>
        <taxon>Pseudanabaenaceae</taxon>
        <taxon>Tumidithrix</taxon>
        <taxon>Tumidithrix elongata</taxon>
    </lineage>
</organism>
<dbReference type="AlphaFoldDB" id="A0AAW9PVW2"/>
<gene>
    <name evidence="2" type="ORF">V2H45_04240</name>
</gene>
<evidence type="ECO:0000313" key="3">
    <source>
        <dbReference type="Proteomes" id="UP001333818"/>
    </source>
</evidence>
<keyword evidence="1" id="KW-0732">Signal</keyword>
<feature type="signal peptide" evidence="1">
    <location>
        <begin position="1"/>
        <end position="27"/>
    </location>
</feature>
<reference evidence="2" key="1">
    <citation type="submission" date="2024-01" db="EMBL/GenBank/DDBJ databases">
        <title>Bank of Algae and Cyanobacteria of the Azores (BACA) strain genomes.</title>
        <authorList>
            <person name="Luz R."/>
            <person name="Cordeiro R."/>
            <person name="Fonseca A."/>
            <person name="Goncalves V."/>
        </authorList>
    </citation>
    <scope>NUCLEOTIDE SEQUENCE</scope>
    <source>
        <strain evidence="2">BACA0141</strain>
    </source>
</reference>
<name>A0AAW9PVW2_9CYAN</name>
<evidence type="ECO:0000256" key="1">
    <source>
        <dbReference type="SAM" id="SignalP"/>
    </source>
</evidence>
<dbReference type="RefSeq" id="WP_330482378.1">
    <property type="nucleotide sequence ID" value="NZ_JAZBJZ010000010.1"/>
</dbReference>
<proteinExistence type="predicted"/>
<sequence>MKKFLTASLIFLSMATVPFLASESSRAQPLLPPDTPTQIIPLKGDLITVRVINKSKDTITFQALGDTSRRSLKGNTSVTLRNLKVPLSLAFYYQDVKRSYVLKTGLIDAKIIENKSVGSIDLVLSPTTDPDSHRSSLYIYTDGSVTFF</sequence>